<sequence length="212" mass="23484">MWTRRWVECSGGRTGASSPLFIWTCCGPAWRRSRRRSLGKYVLRPRSRMTDSRLPAATSSEGTDRQTTVTRTRLGRSDRGRRRCAVRRRVAALLQRVSYRCCRSLCAGRRCTGGYGGLGFRAHFAGSVVGRPVLPTHVGHVAFDPWGLSCRTGFLAASQSGEVAALSAKVGDRFAGVDYEVRDSGAIVIRDSIEWLEVEIGEVIEMGITSWR</sequence>
<feature type="region of interest" description="Disordered" evidence="1">
    <location>
        <begin position="50"/>
        <end position="74"/>
    </location>
</feature>
<proteinExistence type="predicted"/>
<accession>A0A097SQ00</accession>
<name>A0A097SQ00_9NOCA</name>
<dbReference type="EMBL" id="KJ605395">
    <property type="protein sequence ID" value="AIU93608.1"/>
    <property type="molecule type" value="Genomic_DNA"/>
</dbReference>
<evidence type="ECO:0000256" key="1">
    <source>
        <dbReference type="SAM" id="MobiDB-lite"/>
    </source>
</evidence>
<protein>
    <submittedName>
        <fullName evidence="2">Uncharacterized protein</fullName>
    </submittedName>
</protein>
<evidence type="ECO:0000313" key="2">
    <source>
        <dbReference type="EMBL" id="AIU93608.1"/>
    </source>
</evidence>
<feature type="compositionally biased region" description="Polar residues" evidence="1">
    <location>
        <begin position="57"/>
        <end position="70"/>
    </location>
</feature>
<reference evidence="2" key="1">
    <citation type="submission" date="2014-03" db="EMBL/GenBank/DDBJ databases">
        <authorList>
            <person name="Zhang G."/>
            <person name="Zhu L."/>
            <person name="Fang P."/>
        </authorList>
    </citation>
    <scope>NUCLEOTIDE SEQUENCE</scope>
    <source>
        <strain evidence="2">NS1</strain>
        <plasmid evidence="2">pNSL1</plasmid>
    </source>
</reference>
<dbReference type="AlphaFoldDB" id="A0A097SQ00"/>
<geneLocation type="plasmid" evidence="2">
    <name>pNSL1</name>
</geneLocation>
<organism evidence="2">
    <name type="scientific">Rhodococcus sp. NS1</name>
    <dbReference type="NCBI Taxonomy" id="402236"/>
    <lineage>
        <taxon>Bacteria</taxon>
        <taxon>Bacillati</taxon>
        <taxon>Actinomycetota</taxon>
        <taxon>Actinomycetes</taxon>
        <taxon>Mycobacteriales</taxon>
        <taxon>Nocardiaceae</taxon>
        <taxon>Rhodococcus</taxon>
    </lineage>
</organism>
<gene>
    <name evidence="2" type="ORF">LRS1606.174</name>
</gene>
<keyword evidence="2" id="KW-0614">Plasmid</keyword>